<reference evidence="2 3" key="1">
    <citation type="journal article" date="2018" name="Genome Biol. Evol.">
        <title>Multiple Roots of Fruiting Body Formation in Amoebozoa.</title>
        <authorList>
            <person name="Hillmann F."/>
            <person name="Forbes G."/>
            <person name="Novohradska S."/>
            <person name="Ferling I."/>
            <person name="Riege K."/>
            <person name="Groth M."/>
            <person name="Westermann M."/>
            <person name="Marz M."/>
            <person name="Spaller T."/>
            <person name="Winckler T."/>
            <person name="Schaap P."/>
            <person name="Glockner G."/>
        </authorList>
    </citation>
    <scope>NUCLEOTIDE SEQUENCE [LARGE SCALE GENOMIC DNA]</scope>
    <source>
        <strain evidence="2 3">Jena</strain>
    </source>
</reference>
<dbReference type="InParanoid" id="A0A2P6MR47"/>
<comment type="caution">
    <text evidence="2">The sequence shown here is derived from an EMBL/GenBank/DDBJ whole genome shotgun (WGS) entry which is preliminary data.</text>
</comment>
<keyword evidence="1" id="KW-0732">Signal</keyword>
<keyword evidence="3" id="KW-1185">Reference proteome</keyword>
<evidence type="ECO:0000256" key="1">
    <source>
        <dbReference type="SAM" id="SignalP"/>
    </source>
</evidence>
<gene>
    <name evidence="2" type="ORF">PROFUN_16402</name>
</gene>
<feature type="chain" id="PRO_5015111780" description="Secreted protein" evidence="1">
    <location>
        <begin position="24"/>
        <end position="93"/>
    </location>
</feature>
<name>A0A2P6MR47_9EUKA</name>
<evidence type="ECO:0000313" key="2">
    <source>
        <dbReference type="EMBL" id="PRP74173.1"/>
    </source>
</evidence>
<dbReference type="Proteomes" id="UP000241769">
    <property type="component" value="Unassembled WGS sequence"/>
</dbReference>
<sequence>MATALMMQLWCAVFLSLPVLLHREQNGQFTLFRVPQRHVQQFICSSQFSVVLNGTPTKVSSGRKVRLHTLHCSPAKNESGPAEWSDVANCHGI</sequence>
<proteinExistence type="predicted"/>
<protein>
    <recommendedName>
        <fullName evidence="4">Secreted protein</fullName>
    </recommendedName>
</protein>
<dbReference type="AlphaFoldDB" id="A0A2P6MR47"/>
<organism evidence="2 3">
    <name type="scientific">Planoprotostelium fungivorum</name>
    <dbReference type="NCBI Taxonomy" id="1890364"/>
    <lineage>
        <taxon>Eukaryota</taxon>
        <taxon>Amoebozoa</taxon>
        <taxon>Evosea</taxon>
        <taxon>Variosea</taxon>
        <taxon>Cavosteliida</taxon>
        <taxon>Cavosteliaceae</taxon>
        <taxon>Planoprotostelium</taxon>
    </lineage>
</organism>
<dbReference type="EMBL" id="MDYQ01000494">
    <property type="protein sequence ID" value="PRP74173.1"/>
    <property type="molecule type" value="Genomic_DNA"/>
</dbReference>
<feature type="signal peptide" evidence="1">
    <location>
        <begin position="1"/>
        <end position="23"/>
    </location>
</feature>
<evidence type="ECO:0000313" key="3">
    <source>
        <dbReference type="Proteomes" id="UP000241769"/>
    </source>
</evidence>
<accession>A0A2P6MR47</accession>
<evidence type="ECO:0008006" key="4">
    <source>
        <dbReference type="Google" id="ProtNLM"/>
    </source>
</evidence>